<comment type="caution">
    <text evidence="1">The sequence shown here is derived from an EMBL/GenBank/DDBJ whole genome shotgun (WGS) entry which is preliminary data.</text>
</comment>
<evidence type="ECO:0000313" key="1">
    <source>
        <dbReference type="EMBL" id="CAJ2664943.1"/>
    </source>
</evidence>
<sequence>MQSVGNQGGMQRNSPDGERWQRSTSFRKRGLSPSPKSPLQIMHRAEKKYDVGKVSDAEEAKQRQLKAILNKLTPQNFDRLFEQVKAVNIDNAVTLTGVISQIFEKALMQPTLCEMYANFCSHLATELPDLNVDNEETPNM</sequence>
<evidence type="ECO:0000313" key="2">
    <source>
        <dbReference type="Proteomes" id="UP001177021"/>
    </source>
</evidence>
<protein>
    <submittedName>
        <fullName evidence="1">Uncharacterized protein</fullName>
    </submittedName>
</protein>
<organism evidence="1 2">
    <name type="scientific">Trifolium pratense</name>
    <name type="common">Red clover</name>
    <dbReference type="NCBI Taxonomy" id="57577"/>
    <lineage>
        <taxon>Eukaryota</taxon>
        <taxon>Viridiplantae</taxon>
        <taxon>Streptophyta</taxon>
        <taxon>Embryophyta</taxon>
        <taxon>Tracheophyta</taxon>
        <taxon>Spermatophyta</taxon>
        <taxon>Magnoliopsida</taxon>
        <taxon>eudicotyledons</taxon>
        <taxon>Gunneridae</taxon>
        <taxon>Pentapetalae</taxon>
        <taxon>rosids</taxon>
        <taxon>fabids</taxon>
        <taxon>Fabales</taxon>
        <taxon>Fabaceae</taxon>
        <taxon>Papilionoideae</taxon>
        <taxon>50 kb inversion clade</taxon>
        <taxon>NPAAA clade</taxon>
        <taxon>Hologalegina</taxon>
        <taxon>IRL clade</taxon>
        <taxon>Trifolieae</taxon>
        <taxon>Trifolium</taxon>
    </lineage>
</organism>
<accession>A0ACB0L8K0</accession>
<gene>
    <name evidence="1" type="ORF">MILVUS5_LOCUS30033</name>
</gene>
<keyword evidence="2" id="KW-1185">Reference proteome</keyword>
<name>A0ACB0L8K0_TRIPR</name>
<proteinExistence type="predicted"/>
<dbReference type="Proteomes" id="UP001177021">
    <property type="component" value="Unassembled WGS sequence"/>
</dbReference>
<reference evidence="1" key="1">
    <citation type="submission" date="2023-10" db="EMBL/GenBank/DDBJ databases">
        <authorList>
            <person name="Rodriguez Cubillos JULIANA M."/>
            <person name="De Vega J."/>
        </authorList>
    </citation>
    <scope>NUCLEOTIDE SEQUENCE</scope>
</reference>
<dbReference type="EMBL" id="CASHSV030000409">
    <property type="protein sequence ID" value="CAJ2664943.1"/>
    <property type="molecule type" value="Genomic_DNA"/>
</dbReference>